<gene>
    <name evidence="1" type="ORF">CCAP1982_LOCUS6968</name>
</gene>
<dbReference type="EMBL" id="CAJHJT010000012">
    <property type="protein sequence ID" value="CAD6998368.1"/>
    <property type="molecule type" value="Genomic_DNA"/>
</dbReference>
<dbReference type="Proteomes" id="UP000606786">
    <property type="component" value="Unassembled WGS sequence"/>
</dbReference>
<dbReference type="AlphaFoldDB" id="A0A811UJ68"/>
<name>A0A811UJ68_CERCA</name>
<protein>
    <submittedName>
        <fullName evidence="1">(Mediterranean fruit fly) hypothetical protein</fullName>
    </submittedName>
</protein>
<keyword evidence="2" id="KW-1185">Reference proteome</keyword>
<proteinExistence type="predicted"/>
<accession>A0A811UJ68</accession>
<organism evidence="1 2">
    <name type="scientific">Ceratitis capitata</name>
    <name type="common">Mediterranean fruit fly</name>
    <name type="synonym">Tephritis capitata</name>
    <dbReference type="NCBI Taxonomy" id="7213"/>
    <lineage>
        <taxon>Eukaryota</taxon>
        <taxon>Metazoa</taxon>
        <taxon>Ecdysozoa</taxon>
        <taxon>Arthropoda</taxon>
        <taxon>Hexapoda</taxon>
        <taxon>Insecta</taxon>
        <taxon>Pterygota</taxon>
        <taxon>Neoptera</taxon>
        <taxon>Endopterygota</taxon>
        <taxon>Diptera</taxon>
        <taxon>Brachycera</taxon>
        <taxon>Muscomorpha</taxon>
        <taxon>Tephritoidea</taxon>
        <taxon>Tephritidae</taxon>
        <taxon>Ceratitis</taxon>
        <taxon>Ceratitis</taxon>
    </lineage>
</organism>
<evidence type="ECO:0000313" key="1">
    <source>
        <dbReference type="EMBL" id="CAD6998368.1"/>
    </source>
</evidence>
<comment type="caution">
    <text evidence="1">The sequence shown here is derived from an EMBL/GenBank/DDBJ whole genome shotgun (WGS) entry which is preliminary data.</text>
</comment>
<reference evidence="1" key="1">
    <citation type="submission" date="2020-11" db="EMBL/GenBank/DDBJ databases">
        <authorList>
            <person name="Whitehead M."/>
        </authorList>
    </citation>
    <scope>NUCLEOTIDE SEQUENCE</scope>
    <source>
        <strain evidence="1">EGII</strain>
    </source>
</reference>
<evidence type="ECO:0000313" key="2">
    <source>
        <dbReference type="Proteomes" id="UP000606786"/>
    </source>
</evidence>
<sequence length="101" mass="11177">MQMLARSNAEMSSAGGFERRFGNCSDDSLPFGQCPTDYTSISDPPSARMILQLYSQHGRQASLTQKKLPFPWAMSTYPFSRLSSNIPSRMLSFATSIGDDV</sequence>